<feature type="transmembrane region" description="Helical" evidence="8">
    <location>
        <begin position="435"/>
        <end position="460"/>
    </location>
</feature>
<keyword evidence="10" id="KW-1185">Reference proteome</keyword>
<dbReference type="RefSeq" id="WP_167398816.1">
    <property type="nucleotide sequence ID" value="NZ_QAOG01000003.1"/>
</dbReference>
<feature type="transmembrane region" description="Helical" evidence="8">
    <location>
        <begin position="196"/>
        <end position="216"/>
    </location>
</feature>
<feature type="transmembrane region" description="Helical" evidence="8">
    <location>
        <begin position="102"/>
        <end position="127"/>
    </location>
</feature>
<gene>
    <name evidence="9" type="ORF">C8J26_2065</name>
</gene>
<feature type="transmembrane region" description="Helical" evidence="8">
    <location>
        <begin position="164"/>
        <end position="190"/>
    </location>
</feature>
<evidence type="ECO:0000256" key="2">
    <source>
        <dbReference type="ARBA" id="ARBA00007430"/>
    </source>
</evidence>
<dbReference type="PANTHER" id="PTHR30250:SF10">
    <property type="entry name" value="LIPOPOLYSACCHARIDE BIOSYNTHESIS PROTEIN WZXC"/>
    <property type="match status" value="1"/>
</dbReference>
<comment type="caution">
    <text evidence="9">The sequence shown here is derived from an EMBL/GenBank/DDBJ whole genome shotgun (WGS) entry which is preliminary data.</text>
</comment>
<name>A0A2T5GLZ4_9SPHN</name>
<keyword evidence="5 8" id="KW-1133">Transmembrane helix</keyword>
<feature type="transmembrane region" description="Helical" evidence="8">
    <location>
        <begin position="305"/>
        <end position="329"/>
    </location>
</feature>
<evidence type="ECO:0000256" key="3">
    <source>
        <dbReference type="ARBA" id="ARBA00022475"/>
    </source>
</evidence>
<feature type="region of interest" description="Disordered" evidence="7">
    <location>
        <begin position="1"/>
        <end position="22"/>
    </location>
</feature>
<sequence length="505" mass="52597">MTDSVTPPGLSPESPDFSPQGNATALKRQSAVGAAVTMGSQGTKFVLQFGSQVVLARLLLPTDFGLLAMVGPLVAAALLLTDLGLSAATVQRPTINQVELSSLFWLNVLIGCGLAGVAIAAAPLAAIFYATPAVTPVMMTMAAALLLSSLSAQHIALLNRRMRFGAIAMIEVGALIAGVIVGVGGALWGLGYWSLVAMQVTNGAATLILACVFSRWRPSRPGISRDALHLLRFGGTVTGYNLLGYLITNLDNILIGARFGAGPLGIYDRAYKLMFQPLWQMTAPAARVAVPLLSRLSADPAEYRGAYLAMLGGVLTLTTPGILCAIVFAKPVILVLLGERWIASAPTFAWLGVAALSLQLRQAASWLFVSQGRAQEQLKWGGLGSAAVIAGYLIGIFWGPKGVAMSAAISSAAVQIPMMWWAVTRSGPVTRSDAIRLLVPIAAAAAIAGGLLALAAYAFVWASLPMLALAGVLAYALFIGALALFPEGRIQLAKAGGIVRRLAKR</sequence>
<evidence type="ECO:0000256" key="6">
    <source>
        <dbReference type="ARBA" id="ARBA00023136"/>
    </source>
</evidence>
<dbReference type="EMBL" id="QAOG01000003">
    <property type="protein sequence ID" value="PTQ60353.1"/>
    <property type="molecule type" value="Genomic_DNA"/>
</dbReference>
<dbReference type="GO" id="GO:0005886">
    <property type="term" value="C:plasma membrane"/>
    <property type="evidence" value="ECO:0007669"/>
    <property type="project" value="UniProtKB-SubCell"/>
</dbReference>
<keyword evidence="3" id="KW-1003">Cell membrane</keyword>
<feature type="transmembrane region" description="Helical" evidence="8">
    <location>
        <begin position="133"/>
        <end position="152"/>
    </location>
</feature>
<feature type="transmembrane region" description="Helical" evidence="8">
    <location>
        <begin position="466"/>
        <end position="485"/>
    </location>
</feature>
<evidence type="ECO:0000256" key="4">
    <source>
        <dbReference type="ARBA" id="ARBA00022692"/>
    </source>
</evidence>
<feature type="transmembrane region" description="Helical" evidence="8">
    <location>
        <begin position="380"/>
        <end position="398"/>
    </location>
</feature>
<evidence type="ECO:0000256" key="5">
    <source>
        <dbReference type="ARBA" id="ARBA00022989"/>
    </source>
</evidence>
<keyword evidence="6 8" id="KW-0472">Membrane</keyword>
<dbReference type="InterPro" id="IPR050833">
    <property type="entry name" value="Poly_Biosynth_Transport"/>
</dbReference>
<protein>
    <submittedName>
        <fullName evidence="9">PST family polysaccharide transporter</fullName>
    </submittedName>
</protein>
<reference evidence="9 10" key="1">
    <citation type="submission" date="2018-04" db="EMBL/GenBank/DDBJ databases">
        <title>Genomic Encyclopedia of Type Strains, Phase III (KMG-III): the genomes of soil and plant-associated and newly described type strains.</title>
        <authorList>
            <person name="Whitman W."/>
        </authorList>
    </citation>
    <scope>NUCLEOTIDE SEQUENCE [LARGE SCALE GENOMIC DNA]</scope>
    <source>
        <strain evidence="9 10">MA101b</strain>
    </source>
</reference>
<comment type="subcellular location">
    <subcellularLocation>
        <location evidence="1">Cell membrane</location>
        <topology evidence="1">Multi-pass membrane protein</topology>
    </subcellularLocation>
</comment>
<dbReference type="CDD" id="cd13127">
    <property type="entry name" value="MATE_tuaB_like"/>
    <property type="match status" value="1"/>
</dbReference>
<evidence type="ECO:0000313" key="10">
    <source>
        <dbReference type="Proteomes" id="UP000244189"/>
    </source>
</evidence>
<dbReference type="PANTHER" id="PTHR30250">
    <property type="entry name" value="PST FAMILY PREDICTED COLANIC ACID TRANSPORTER"/>
    <property type="match status" value="1"/>
</dbReference>
<accession>A0A2T5GLZ4</accession>
<organism evidence="9 10">
    <name type="scientific">Sphingomonas aurantiaca</name>
    <dbReference type="NCBI Taxonomy" id="185949"/>
    <lineage>
        <taxon>Bacteria</taxon>
        <taxon>Pseudomonadati</taxon>
        <taxon>Pseudomonadota</taxon>
        <taxon>Alphaproteobacteria</taxon>
        <taxon>Sphingomonadales</taxon>
        <taxon>Sphingomonadaceae</taxon>
        <taxon>Sphingomonas</taxon>
    </lineage>
</organism>
<feature type="transmembrane region" description="Helical" evidence="8">
    <location>
        <begin position="404"/>
        <end position="423"/>
    </location>
</feature>
<evidence type="ECO:0000313" key="9">
    <source>
        <dbReference type="EMBL" id="PTQ60353.1"/>
    </source>
</evidence>
<evidence type="ECO:0000256" key="7">
    <source>
        <dbReference type="SAM" id="MobiDB-lite"/>
    </source>
</evidence>
<feature type="transmembrane region" description="Helical" evidence="8">
    <location>
        <begin position="64"/>
        <end position="90"/>
    </location>
</feature>
<evidence type="ECO:0000256" key="1">
    <source>
        <dbReference type="ARBA" id="ARBA00004651"/>
    </source>
</evidence>
<dbReference type="Pfam" id="PF13440">
    <property type="entry name" value="Polysacc_synt_3"/>
    <property type="match status" value="1"/>
</dbReference>
<dbReference type="AlphaFoldDB" id="A0A2T5GLZ4"/>
<proteinExistence type="inferred from homology"/>
<feature type="transmembrane region" description="Helical" evidence="8">
    <location>
        <begin position="341"/>
        <end position="360"/>
    </location>
</feature>
<keyword evidence="4 8" id="KW-0812">Transmembrane</keyword>
<evidence type="ECO:0000256" key="8">
    <source>
        <dbReference type="SAM" id="Phobius"/>
    </source>
</evidence>
<comment type="similarity">
    <text evidence="2">Belongs to the polysaccharide synthase family.</text>
</comment>
<dbReference type="Proteomes" id="UP000244189">
    <property type="component" value="Unassembled WGS sequence"/>
</dbReference>